<organism evidence="2 3">
    <name type="scientific">Cordyceps fumosorosea (strain ARSEF 2679)</name>
    <name type="common">Isaria fumosorosea</name>
    <dbReference type="NCBI Taxonomy" id="1081104"/>
    <lineage>
        <taxon>Eukaryota</taxon>
        <taxon>Fungi</taxon>
        <taxon>Dikarya</taxon>
        <taxon>Ascomycota</taxon>
        <taxon>Pezizomycotina</taxon>
        <taxon>Sordariomycetes</taxon>
        <taxon>Hypocreomycetidae</taxon>
        <taxon>Hypocreales</taxon>
        <taxon>Cordycipitaceae</taxon>
        <taxon>Cordyceps</taxon>
    </lineage>
</organism>
<sequence length="294" mass="32864">MDPNNSSQRLMSVLSLNTGKEPATWGITVVRTDYKAPQQHLVDALACLNDAVRADLGASRAYPQRRDGFVLDRIAFDENWPPLAPRRPRKQQHKKNNEQQRLADELFARYSTELLSKRDKLNEADADTVRKTFQDWIVQQRGNPHGGDMRYVFCVVLDAEAIRQLHDLWRLRRRGCQEARARVRVLDAIPGGGAYSVGLRGAHGLVSFCFARRRSRHPLEVLLTGPPRGEEGMWCFGPWEAEALPPPPPPPSASACEEDGNEDGMPIKGKDKGKGKARKGKKGKGRGLKNGDKS</sequence>
<dbReference type="AlphaFoldDB" id="A0A167KS80"/>
<dbReference type="RefSeq" id="XP_018699894.1">
    <property type="nucleotide sequence ID" value="XM_018852884.1"/>
</dbReference>
<feature type="region of interest" description="Disordered" evidence="1">
    <location>
        <begin position="239"/>
        <end position="294"/>
    </location>
</feature>
<dbReference type="OrthoDB" id="6499973at2759"/>
<protein>
    <submittedName>
        <fullName evidence="2">Uncharacterized protein</fullName>
    </submittedName>
</protein>
<dbReference type="Proteomes" id="UP000076744">
    <property type="component" value="Unassembled WGS sequence"/>
</dbReference>
<accession>A0A167KS80</accession>
<evidence type="ECO:0000313" key="2">
    <source>
        <dbReference type="EMBL" id="OAA52117.1"/>
    </source>
</evidence>
<feature type="compositionally biased region" description="Basic residues" evidence="1">
    <location>
        <begin position="275"/>
        <end position="287"/>
    </location>
</feature>
<dbReference type="GeneID" id="30025573"/>
<comment type="caution">
    <text evidence="2">The sequence shown here is derived from an EMBL/GenBank/DDBJ whole genome shotgun (WGS) entry which is preliminary data.</text>
</comment>
<evidence type="ECO:0000256" key="1">
    <source>
        <dbReference type="SAM" id="MobiDB-lite"/>
    </source>
</evidence>
<proteinExistence type="predicted"/>
<name>A0A167KS80_CORFA</name>
<dbReference type="EMBL" id="AZHB01000045">
    <property type="protein sequence ID" value="OAA52117.1"/>
    <property type="molecule type" value="Genomic_DNA"/>
</dbReference>
<reference evidence="2 3" key="1">
    <citation type="journal article" date="2016" name="Genome Biol. Evol.">
        <title>Divergent and convergent evolution of fungal pathogenicity.</title>
        <authorList>
            <person name="Shang Y."/>
            <person name="Xiao G."/>
            <person name="Zheng P."/>
            <person name="Cen K."/>
            <person name="Zhan S."/>
            <person name="Wang C."/>
        </authorList>
    </citation>
    <scope>NUCLEOTIDE SEQUENCE [LARGE SCALE GENOMIC DNA]</scope>
    <source>
        <strain evidence="2 3">ARSEF 2679</strain>
    </source>
</reference>
<evidence type="ECO:0000313" key="3">
    <source>
        <dbReference type="Proteomes" id="UP000076744"/>
    </source>
</evidence>
<keyword evidence="3" id="KW-1185">Reference proteome</keyword>
<gene>
    <name evidence="2" type="ORF">ISF_09281</name>
</gene>